<dbReference type="Proteomes" id="UP000185612">
    <property type="component" value="Unassembled WGS sequence"/>
</dbReference>
<dbReference type="RefSeq" id="WP_073825836.1">
    <property type="nucleotide sequence ID" value="NZ_MQVS01000011.1"/>
</dbReference>
<protein>
    <recommendedName>
        <fullName evidence="3">DUF4303 domain-containing protein</fullName>
    </recommendedName>
</protein>
<dbReference type="InParanoid" id="A0A1Q5PTZ7"/>
<proteinExistence type="predicted"/>
<evidence type="ECO:0000313" key="1">
    <source>
        <dbReference type="EMBL" id="OKL51034.1"/>
    </source>
</evidence>
<comment type="caution">
    <text evidence="1">The sequence shown here is derived from an EMBL/GenBank/DDBJ whole genome shotgun (WGS) entry which is preliminary data.</text>
</comment>
<dbReference type="EMBL" id="MQVS01000011">
    <property type="protein sequence ID" value="OKL51034.1"/>
    <property type="molecule type" value="Genomic_DNA"/>
</dbReference>
<accession>A0A1Q5PTZ7</accession>
<keyword evidence="2" id="KW-1185">Reference proteome</keyword>
<dbReference type="STRING" id="52770.BSZ40_09775"/>
<dbReference type="OrthoDB" id="5186094at2"/>
<name>A0A1Q5PTZ7_9ACTO</name>
<evidence type="ECO:0000313" key="2">
    <source>
        <dbReference type="Proteomes" id="UP000185612"/>
    </source>
</evidence>
<organism evidence="1 2">
    <name type="scientific">Buchananella hordeovulneris</name>
    <dbReference type="NCBI Taxonomy" id="52770"/>
    <lineage>
        <taxon>Bacteria</taxon>
        <taxon>Bacillati</taxon>
        <taxon>Actinomycetota</taxon>
        <taxon>Actinomycetes</taxon>
        <taxon>Actinomycetales</taxon>
        <taxon>Actinomycetaceae</taxon>
        <taxon>Buchananella</taxon>
    </lineage>
</organism>
<evidence type="ECO:0008006" key="3">
    <source>
        <dbReference type="Google" id="ProtNLM"/>
    </source>
</evidence>
<reference evidence="2" key="1">
    <citation type="submission" date="2016-12" db="EMBL/GenBank/DDBJ databases">
        <authorList>
            <person name="Meng X."/>
        </authorList>
    </citation>
    <scope>NUCLEOTIDE SEQUENCE [LARGE SCALE GENOMIC DNA]</scope>
    <source>
        <strain evidence="2">DSM 20732</strain>
    </source>
</reference>
<sequence>MCDFDWERVTRQATDYLVRCVEQVAVEHPAERIYGAVFHTFYGDGDVMAWPPVSVGTYEGLDGAEPEWNGPDMPYYFEGDDADYAVCDQVVAHAAVPGNLNAWNAEYERYLACFPLAARRATERLRAAEVVGPEFVAVAIDEAEELVPLSLTPAELERHFPHLVARRREEARLAGLPPAERAAQLAPAVLGVRGRLAADWQTDMFRALGAQVVPLLTEVVAGRQAGERWRAAKLLAEINVPEEQALAALEDLLLDRKAREADRCWAAAASTRLAGLAPLLAHADVLPPAVLARGLAGPFSSFNRLGAHRDLDYRELEAALLAHPEWEEAVERELSSLYELASQEVPTAQAALASPVRLIRRHAWWALDWYQDCTGEQVCPADEPA</sequence>
<dbReference type="AlphaFoldDB" id="A0A1Q5PTZ7"/>
<gene>
    <name evidence="1" type="ORF">BSZ40_09775</name>
</gene>